<dbReference type="EMBL" id="JBEXIP010000051">
    <property type="protein sequence ID" value="MET8438119.1"/>
    <property type="molecule type" value="Genomic_DNA"/>
</dbReference>
<dbReference type="InterPro" id="IPR036397">
    <property type="entry name" value="RNaseH_sf"/>
</dbReference>
<dbReference type="InterPro" id="IPR038717">
    <property type="entry name" value="Tc1-like_DDE_dom"/>
</dbReference>
<proteinExistence type="predicted"/>
<accession>A0ABV2ULX3</accession>
<sequence length="152" mass="17561">MHRPRLLLRITSYPCSEQATGPEAPDCPCDQNPDSVAVHAQLPHPDRRALRSEGPHLIVDRRSAYRSKTVRAWPAGHKHEIELHFLPSYSPEPNPDELVNADLKRNLPRTHQARNQAELAAETRRFFHRQQRQPRVVTGYFKAPHVRHIPDE</sequence>
<dbReference type="Gene3D" id="3.30.420.10">
    <property type="entry name" value="Ribonuclease H-like superfamily/Ribonuclease H"/>
    <property type="match status" value="1"/>
</dbReference>
<feature type="domain" description="Tc1-like transposase DDE" evidence="1">
    <location>
        <begin position="30"/>
        <end position="119"/>
    </location>
</feature>
<dbReference type="Proteomes" id="UP001550044">
    <property type="component" value="Unassembled WGS sequence"/>
</dbReference>
<protein>
    <submittedName>
        <fullName evidence="2">Transposase</fullName>
    </submittedName>
</protein>
<name>A0ABV2ULX3_9ACTN</name>
<keyword evidence="3" id="KW-1185">Reference proteome</keyword>
<evidence type="ECO:0000259" key="1">
    <source>
        <dbReference type="Pfam" id="PF13358"/>
    </source>
</evidence>
<comment type="caution">
    <text evidence="2">The sequence shown here is derived from an EMBL/GenBank/DDBJ whole genome shotgun (WGS) entry which is preliminary data.</text>
</comment>
<organism evidence="2 3">
    <name type="scientific">Streptomyces sp. 900116325</name>
    <dbReference type="NCBI Taxonomy" id="3154295"/>
    <lineage>
        <taxon>Bacteria</taxon>
        <taxon>Bacillati</taxon>
        <taxon>Actinomycetota</taxon>
        <taxon>Actinomycetes</taxon>
        <taxon>Kitasatosporales</taxon>
        <taxon>Streptomycetaceae</taxon>
        <taxon>Streptomyces</taxon>
    </lineage>
</organism>
<evidence type="ECO:0000313" key="3">
    <source>
        <dbReference type="Proteomes" id="UP001550044"/>
    </source>
</evidence>
<gene>
    <name evidence="2" type="ORF">ABZV61_36390</name>
</gene>
<reference evidence="2 3" key="1">
    <citation type="submission" date="2024-06" db="EMBL/GenBank/DDBJ databases">
        <title>The Natural Products Discovery Center: Release of the First 8490 Sequenced Strains for Exploring Actinobacteria Biosynthetic Diversity.</title>
        <authorList>
            <person name="Kalkreuter E."/>
            <person name="Kautsar S.A."/>
            <person name="Yang D."/>
            <person name="Bader C.D."/>
            <person name="Teijaro C.N."/>
            <person name="Fluegel L."/>
            <person name="Davis C.M."/>
            <person name="Simpson J.R."/>
            <person name="Lauterbach L."/>
            <person name="Steele A.D."/>
            <person name="Gui C."/>
            <person name="Meng S."/>
            <person name="Li G."/>
            <person name="Viehrig K."/>
            <person name="Ye F."/>
            <person name="Su P."/>
            <person name="Kiefer A.F."/>
            <person name="Nichols A."/>
            <person name="Cepeda A.J."/>
            <person name="Yan W."/>
            <person name="Fan B."/>
            <person name="Jiang Y."/>
            <person name="Adhikari A."/>
            <person name="Zheng C.-J."/>
            <person name="Schuster L."/>
            <person name="Cowan T.M."/>
            <person name="Smanski M.J."/>
            <person name="Chevrette M.G."/>
            <person name="De Carvalho L.P.S."/>
            <person name="Shen B."/>
        </authorList>
    </citation>
    <scope>NUCLEOTIDE SEQUENCE [LARGE SCALE GENOMIC DNA]</scope>
    <source>
        <strain evidence="2 3">NPDC005137</strain>
    </source>
</reference>
<dbReference type="RefSeq" id="WP_356712627.1">
    <property type="nucleotide sequence ID" value="NZ_JBEXIP010000051.1"/>
</dbReference>
<dbReference type="Pfam" id="PF13358">
    <property type="entry name" value="DDE_3"/>
    <property type="match status" value="1"/>
</dbReference>
<evidence type="ECO:0000313" key="2">
    <source>
        <dbReference type="EMBL" id="MET8438119.1"/>
    </source>
</evidence>